<keyword evidence="11" id="KW-0732">Signal</keyword>
<evidence type="ECO:0000256" key="8">
    <source>
        <dbReference type="ARBA" id="ARBA00025302"/>
    </source>
</evidence>
<feature type="region of interest" description="Disordered" evidence="10">
    <location>
        <begin position="244"/>
        <end position="289"/>
    </location>
</feature>
<evidence type="ECO:0000256" key="4">
    <source>
        <dbReference type="ARBA" id="ARBA00022692"/>
    </source>
</evidence>
<feature type="domain" description="Casparian strip membrane protein" evidence="12">
    <location>
        <begin position="10"/>
        <end position="157"/>
    </location>
</feature>
<evidence type="ECO:0000256" key="6">
    <source>
        <dbReference type="ARBA" id="ARBA00023136"/>
    </source>
</evidence>
<dbReference type="InterPro" id="IPR006702">
    <property type="entry name" value="CASP_dom"/>
</dbReference>
<keyword evidence="4 9" id="KW-0812">Transmembrane</keyword>
<comment type="function">
    <text evidence="8">Regulates membrane-cell wall junctions and localized cell wall deposition. Required for establishment of the Casparian strip membrane domain (CSD) and the subsequent formation of Casparian strips, a cell wall modification of the root endodermis that determines an apoplastic barrier between the intraorganismal apoplasm and the extraorganismal apoplasm and prevents lateral diffusion.</text>
</comment>
<comment type="caution">
    <text evidence="13">The sequence shown here is derived from an EMBL/GenBank/DDBJ whole genome shotgun (WGS) entry which is preliminary data.</text>
</comment>
<comment type="subunit">
    <text evidence="9">Homodimer and heterodimers.</text>
</comment>
<proteinExistence type="inferred from homology"/>
<keyword evidence="14" id="KW-1185">Reference proteome</keyword>
<feature type="compositionally biased region" description="Basic and acidic residues" evidence="10">
    <location>
        <begin position="244"/>
        <end position="278"/>
    </location>
</feature>
<evidence type="ECO:0000256" key="5">
    <source>
        <dbReference type="ARBA" id="ARBA00022989"/>
    </source>
</evidence>
<evidence type="ECO:0000256" key="11">
    <source>
        <dbReference type="SAM" id="SignalP"/>
    </source>
</evidence>
<keyword evidence="3 9" id="KW-1003">Cell membrane</keyword>
<feature type="chain" id="PRO_5042106067" description="CASP-like protein" evidence="11">
    <location>
        <begin position="27"/>
        <end position="289"/>
    </location>
</feature>
<dbReference type="PANTHER" id="PTHR36488:SF4">
    <property type="entry name" value="CASP-LIKE PROTEIN"/>
    <property type="match status" value="1"/>
</dbReference>
<dbReference type="AlphaFoldDB" id="A0AAD8RG93"/>
<dbReference type="Proteomes" id="UP001231189">
    <property type="component" value="Unassembled WGS sequence"/>
</dbReference>
<comment type="similarity">
    <text evidence="2 9">Belongs to the Casparian strip membrane proteins (CASP) family.</text>
</comment>
<evidence type="ECO:0000256" key="3">
    <source>
        <dbReference type="ARBA" id="ARBA00022475"/>
    </source>
</evidence>
<accession>A0AAD8RG93</accession>
<feature type="transmembrane region" description="Helical" evidence="9">
    <location>
        <begin position="60"/>
        <end position="78"/>
    </location>
</feature>
<evidence type="ECO:0000256" key="9">
    <source>
        <dbReference type="RuleBase" id="RU361233"/>
    </source>
</evidence>
<feature type="signal peptide" evidence="11">
    <location>
        <begin position="1"/>
        <end position="26"/>
    </location>
</feature>
<comment type="caution">
    <text evidence="9">Lacks conserved residue(s) required for the propagation of feature annotation.</text>
</comment>
<keyword evidence="5 9" id="KW-1133">Transmembrane helix</keyword>
<dbReference type="EMBL" id="JAUUTY010000006">
    <property type="protein sequence ID" value="KAK1621068.1"/>
    <property type="molecule type" value="Genomic_DNA"/>
</dbReference>
<gene>
    <name evidence="13" type="ORF">QYE76_026585</name>
</gene>
<evidence type="ECO:0000256" key="2">
    <source>
        <dbReference type="ARBA" id="ARBA00007651"/>
    </source>
</evidence>
<sequence length="289" mass="30519">MARDKSGASNATSLALRIATVALSVASTVMMASASASTTGSPAPTPASNVSYSDYSSLRYSLAANVVSAALQALAVYLTTTKVRGNIGEHEAKAAKSLAQLVDTAAQVLLYSSSAMSFAVDDFGSCGQRLNGVCKLAGEFCRQVHVSGAISIAAAVALSVSLYIEDVVPISVSLDGDGYVGALRLEPIHAIPISCGEQMPRELSAGVLVEIVHGSRESVRVDDVEQDLEDGRIHVLDRDAPALAHRPKELRLEHRGPHGEHHPVRGEPRPPHLERDVRQLPGLQQAPHR</sequence>
<name>A0AAD8RG93_LOLMU</name>
<dbReference type="Pfam" id="PF04535">
    <property type="entry name" value="CASP_dom"/>
    <property type="match status" value="1"/>
</dbReference>
<dbReference type="GO" id="GO:0005886">
    <property type="term" value="C:plasma membrane"/>
    <property type="evidence" value="ECO:0007669"/>
    <property type="project" value="UniProtKB-SubCell"/>
</dbReference>
<comment type="subcellular location">
    <subcellularLocation>
        <location evidence="1 9">Cell membrane</location>
        <topology evidence="1 9">Multi-pass membrane protein</topology>
    </subcellularLocation>
</comment>
<reference evidence="13" key="1">
    <citation type="submission" date="2023-07" db="EMBL/GenBank/DDBJ databases">
        <title>A chromosome-level genome assembly of Lolium multiflorum.</title>
        <authorList>
            <person name="Chen Y."/>
            <person name="Copetti D."/>
            <person name="Kolliker R."/>
            <person name="Studer B."/>
        </authorList>
    </citation>
    <scope>NUCLEOTIDE SEQUENCE</scope>
    <source>
        <strain evidence="13">02402/16</strain>
        <tissue evidence="13">Leaf</tissue>
    </source>
</reference>
<evidence type="ECO:0000313" key="13">
    <source>
        <dbReference type="EMBL" id="KAK1621068.1"/>
    </source>
</evidence>
<protein>
    <recommendedName>
        <fullName evidence="9">CASP-like protein</fullName>
    </recommendedName>
</protein>
<keyword evidence="6 9" id="KW-0472">Membrane</keyword>
<evidence type="ECO:0000256" key="10">
    <source>
        <dbReference type="SAM" id="MobiDB-lite"/>
    </source>
</evidence>
<evidence type="ECO:0000259" key="12">
    <source>
        <dbReference type="Pfam" id="PF04535"/>
    </source>
</evidence>
<organism evidence="13 14">
    <name type="scientific">Lolium multiflorum</name>
    <name type="common">Italian ryegrass</name>
    <name type="synonym">Lolium perenne subsp. multiflorum</name>
    <dbReference type="NCBI Taxonomy" id="4521"/>
    <lineage>
        <taxon>Eukaryota</taxon>
        <taxon>Viridiplantae</taxon>
        <taxon>Streptophyta</taxon>
        <taxon>Embryophyta</taxon>
        <taxon>Tracheophyta</taxon>
        <taxon>Spermatophyta</taxon>
        <taxon>Magnoliopsida</taxon>
        <taxon>Liliopsida</taxon>
        <taxon>Poales</taxon>
        <taxon>Poaceae</taxon>
        <taxon>BOP clade</taxon>
        <taxon>Pooideae</taxon>
        <taxon>Poodae</taxon>
        <taxon>Poeae</taxon>
        <taxon>Poeae Chloroplast Group 2 (Poeae type)</taxon>
        <taxon>Loliodinae</taxon>
        <taxon>Loliinae</taxon>
        <taxon>Lolium</taxon>
    </lineage>
</organism>
<evidence type="ECO:0000256" key="7">
    <source>
        <dbReference type="ARBA" id="ARBA00023316"/>
    </source>
</evidence>
<dbReference type="PANTHER" id="PTHR36488">
    <property type="entry name" value="CASP-LIKE PROTEIN 1U1"/>
    <property type="match status" value="1"/>
</dbReference>
<evidence type="ECO:0000313" key="14">
    <source>
        <dbReference type="Proteomes" id="UP001231189"/>
    </source>
</evidence>
<dbReference type="InterPro" id="IPR044173">
    <property type="entry name" value="CASPL"/>
</dbReference>
<keyword evidence="7" id="KW-0961">Cell wall biogenesis/degradation</keyword>
<evidence type="ECO:0000256" key="1">
    <source>
        <dbReference type="ARBA" id="ARBA00004651"/>
    </source>
</evidence>
<dbReference type="GO" id="GO:0071555">
    <property type="term" value="P:cell wall organization"/>
    <property type="evidence" value="ECO:0007669"/>
    <property type="project" value="UniProtKB-KW"/>
</dbReference>